<dbReference type="EMBL" id="JAVXUP010001105">
    <property type="protein sequence ID" value="KAK3015929.1"/>
    <property type="molecule type" value="Genomic_DNA"/>
</dbReference>
<dbReference type="AlphaFoldDB" id="A0AA89AT62"/>
<comment type="caution">
    <text evidence="4">The sequence shown here is derived from an EMBL/GenBank/DDBJ whole genome shotgun (WGS) entry which is preliminary data.</text>
</comment>
<feature type="region of interest" description="Disordered" evidence="2">
    <location>
        <begin position="339"/>
        <end position="385"/>
    </location>
</feature>
<feature type="coiled-coil region" evidence="1">
    <location>
        <begin position="149"/>
        <end position="209"/>
    </location>
</feature>
<evidence type="ECO:0000313" key="4">
    <source>
        <dbReference type="EMBL" id="KAK3015929.1"/>
    </source>
</evidence>
<accession>A0AA89AT62</accession>
<protein>
    <recommendedName>
        <fullName evidence="3">Ty3 transposon capsid-like protein domain-containing protein</fullName>
    </recommendedName>
</protein>
<name>A0AA89AT62_9ASTE</name>
<keyword evidence="5" id="KW-1185">Reference proteome</keyword>
<dbReference type="Pfam" id="PF19259">
    <property type="entry name" value="Ty3_capsid"/>
    <property type="match status" value="1"/>
</dbReference>
<feature type="domain" description="Ty3 transposon capsid-like protein" evidence="3">
    <location>
        <begin position="212"/>
        <end position="362"/>
    </location>
</feature>
<keyword evidence="1" id="KW-0175">Coiled coil</keyword>
<evidence type="ECO:0000313" key="5">
    <source>
        <dbReference type="Proteomes" id="UP001188597"/>
    </source>
</evidence>
<reference evidence="4" key="1">
    <citation type="submission" date="2022-12" db="EMBL/GenBank/DDBJ databases">
        <title>Draft genome assemblies for two species of Escallonia (Escalloniales).</title>
        <authorList>
            <person name="Chanderbali A."/>
            <person name="Dervinis C."/>
            <person name="Anghel I."/>
            <person name="Soltis D."/>
            <person name="Soltis P."/>
            <person name="Zapata F."/>
        </authorList>
    </citation>
    <scope>NUCLEOTIDE SEQUENCE</scope>
    <source>
        <strain evidence="4">UCBG64.0493</strain>
        <tissue evidence="4">Leaf</tissue>
    </source>
</reference>
<sequence>MAVALMSFRIGAFVSSCKTILIAKFGLKGFKAFSRYLESSQLRLSPVRLDAHEASYQHALPLIEEEVHSWCFAPNQGEKVLGGKDQQPSAERMSPATSTVKDLSSAIEDVEASMRNELEAFREHLQRTVASQVELIFNKLDDLVVNSRLTVLEQKVKVFANELDDLIEERIAHFTKWEVQRCKDLKGQVTELQEELTACKKSLQELQGRALDIDDEEKKVQTTIMYLTDTTALWWRRRYTDGCDVKTWEKFKCELKRQFYSESVEDMAMINLRRLRQKGSIHEYVKEYSALMLVISEMSERQRLCFFVDRLQQWVATELRRIEPHDLASTMVIVQRLEDFKQGERPRSPRHERAKDGGDGRSKSGLPKATDDEQSGDEGQKVTKAWYPLSQISKQAKTMGSMKSRGMQPNAPNKAMMSPKNGNIAATVVATITDNDLVINRGTTLRMEN</sequence>
<feature type="compositionally biased region" description="Basic and acidic residues" evidence="2">
    <location>
        <begin position="339"/>
        <end position="362"/>
    </location>
</feature>
<proteinExistence type="predicted"/>
<dbReference type="Proteomes" id="UP001188597">
    <property type="component" value="Unassembled WGS sequence"/>
</dbReference>
<evidence type="ECO:0000256" key="1">
    <source>
        <dbReference type="SAM" id="Coils"/>
    </source>
</evidence>
<evidence type="ECO:0000256" key="2">
    <source>
        <dbReference type="SAM" id="MobiDB-lite"/>
    </source>
</evidence>
<evidence type="ECO:0000259" key="3">
    <source>
        <dbReference type="Pfam" id="PF19259"/>
    </source>
</evidence>
<organism evidence="4 5">
    <name type="scientific">Escallonia herrerae</name>
    <dbReference type="NCBI Taxonomy" id="1293975"/>
    <lineage>
        <taxon>Eukaryota</taxon>
        <taxon>Viridiplantae</taxon>
        <taxon>Streptophyta</taxon>
        <taxon>Embryophyta</taxon>
        <taxon>Tracheophyta</taxon>
        <taxon>Spermatophyta</taxon>
        <taxon>Magnoliopsida</taxon>
        <taxon>eudicotyledons</taxon>
        <taxon>Gunneridae</taxon>
        <taxon>Pentapetalae</taxon>
        <taxon>asterids</taxon>
        <taxon>campanulids</taxon>
        <taxon>Escalloniales</taxon>
        <taxon>Escalloniaceae</taxon>
        <taxon>Escallonia</taxon>
    </lineage>
</organism>
<dbReference type="InterPro" id="IPR045358">
    <property type="entry name" value="Ty3_capsid"/>
</dbReference>
<gene>
    <name evidence="4" type="ORF">RJ639_007696</name>
</gene>